<evidence type="ECO:0000313" key="6">
    <source>
        <dbReference type="Proteomes" id="UP000001929"/>
    </source>
</evidence>
<gene>
    <name evidence="5" type="ordered locus">Rru_A0769</name>
</gene>
<evidence type="ECO:0000256" key="1">
    <source>
        <dbReference type="ARBA" id="ARBA00008520"/>
    </source>
</evidence>
<keyword evidence="2 4" id="KW-0732">Signal</keyword>
<dbReference type="AlphaFoldDB" id="Q2RWC2"/>
<dbReference type="EMBL" id="CP000230">
    <property type="protein sequence ID" value="ABC21573.1"/>
    <property type="molecule type" value="Genomic_DNA"/>
</dbReference>
<keyword evidence="3" id="KW-0479">Metal-binding</keyword>
<feature type="signal peptide" evidence="4">
    <location>
        <begin position="1"/>
        <end position="28"/>
    </location>
</feature>
<dbReference type="PIRSF" id="PIRSF002825">
    <property type="entry name" value="CfbpA"/>
    <property type="match status" value="1"/>
</dbReference>
<keyword evidence="3" id="KW-0408">Iron</keyword>
<dbReference type="Proteomes" id="UP000001929">
    <property type="component" value="Chromosome"/>
</dbReference>
<dbReference type="InterPro" id="IPR006059">
    <property type="entry name" value="SBP"/>
</dbReference>
<evidence type="ECO:0000256" key="3">
    <source>
        <dbReference type="PIRSR" id="PIRSR002825-1"/>
    </source>
</evidence>
<dbReference type="CDD" id="cd13542">
    <property type="entry name" value="PBP2_FutA1_ilke"/>
    <property type="match status" value="1"/>
</dbReference>
<keyword evidence="6" id="KW-1185">Reference proteome</keyword>
<dbReference type="HOGENOM" id="CLU_026974_2_1_5"/>
<dbReference type="Gene3D" id="3.40.190.10">
    <property type="entry name" value="Periplasmic binding protein-like II"/>
    <property type="match status" value="2"/>
</dbReference>
<dbReference type="PANTHER" id="PTHR30006">
    <property type="entry name" value="THIAMINE-BINDING PERIPLASMIC PROTEIN-RELATED"/>
    <property type="match status" value="1"/>
</dbReference>
<dbReference type="KEGG" id="rru:Rru_A0769"/>
<sequence>MSFARPRLFPVLISLLAGSTSLAGPAMAEGEVNIYSYRQPFLIQPMLDRFTAETGVRTNVVFTDQGLVERLKAEGANSPADVVLTVDISRLNELVTAKVVRPVSSPVIEANIPAATRDPQGRWFGLTTRARAIFAAKDRVPAGAVTSYADLADPRWKGRVCSRPGDHVYNIGLISAMIAHDGVDKTKAWLEGVKANLAQKPGGSDRSQVKAIKEGLCDLALVNTYYLGAMLADPDQKAWAESATMLFPDLSGHGTHVNVSGMAMTASAPNRDNALKLMEFLSGDEAQRLYAEANSEFPVKPDVARSPLVASWGTFTADPIALTEVASRAGEALKLVNEVDFNEGPGS</sequence>
<dbReference type="EnsemblBacteria" id="ABC21573">
    <property type="protein sequence ID" value="ABC21573"/>
    <property type="gene ID" value="Rru_A0769"/>
</dbReference>
<dbReference type="PATRIC" id="fig|269796.9.peg.822"/>
<evidence type="ECO:0000256" key="4">
    <source>
        <dbReference type="SAM" id="SignalP"/>
    </source>
</evidence>
<dbReference type="STRING" id="269796.Rru_A0769"/>
<dbReference type="SUPFAM" id="SSF53850">
    <property type="entry name" value="Periplasmic binding protein-like II"/>
    <property type="match status" value="1"/>
</dbReference>
<protein>
    <submittedName>
        <fullName evidence="5">Extracellular solute-binding protein, family 1</fullName>
    </submittedName>
</protein>
<organism evidence="5 6">
    <name type="scientific">Rhodospirillum rubrum (strain ATCC 11170 / ATH 1.1.1 / DSM 467 / LMG 4362 / NCIMB 8255 / S1)</name>
    <dbReference type="NCBI Taxonomy" id="269796"/>
    <lineage>
        <taxon>Bacteria</taxon>
        <taxon>Pseudomonadati</taxon>
        <taxon>Pseudomonadota</taxon>
        <taxon>Alphaproteobacteria</taxon>
        <taxon>Rhodospirillales</taxon>
        <taxon>Rhodospirillaceae</taxon>
        <taxon>Rhodospirillum</taxon>
    </lineage>
</organism>
<feature type="binding site" evidence="3">
    <location>
        <position position="226"/>
    </location>
    <ligand>
        <name>Fe cation</name>
        <dbReference type="ChEBI" id="CHEBI:24875"/>
    </ligand>
</feature>
<comment type="similarity">
    <text evidence="1">Belongs to the bacterial solute-binding protein 1 family.</text>
</comment>
<feature type="chain" id="PRO_5004214880" evidence="4">
    <location>
        <begin position="29"/>
        <end position="347"/>
    </location>
</feature>
<feature type="binding site" evidence="3">
    <location>
        <position position="225"/>
    </location>
    <ligand>
        <name>Fe cation</name>
        <dbReference type="ChEBI" id="CHEBI:24875"/>
    </ligand>
</feature>
<evidence type="ECO:0000313" key="5">
    <source>
        <dbReference type="EMBL" id="ABC21573.1"/>
    </source>
</evidence>
<dbReference type="GO" id="GO:0030288">
    <property type="term" value="C:outer membrane-bounded periplasmic space"/>
    <property type="evidence" value="ECO:0007669"/>
    <property type="project" value="TreeGrafter"/>
</dbReference>
<evidence type="ECO:0000256" key="2">
    <source>
        <dbReference type="ARBA" id="ARBA00022729"/>
    </source>
</evidence>
<dbReference type="PhylomeDB" id="Q2RWC2"/>
<dbReference type="GO" id="GO:0046872">
    <property type="term" value="F:metal ion binding"/>
    <property type="evidence" value="ECO:0007669"/>
    <property type="project" value="UniProtKB-KW"/>
</dbReference>
<dbReference type="eggNOG" id="COG1840">
    <property type="taxonomic scope" value="Bacteria"/>
</dbReference>
<dbReference type="PANTHER" id="PTHR30006:SF15">
    <property type="entry name" value="IRON-UTILIZATION PERIPLASMIC PROTEIN"/>
    <property type="match status" value="1"/>
</dbReference>
<dbReference type="RefSeq" id="WP_011388527.1">
    <property type="nucleotide sequence ID" value="NC_007643.1"/>
</dbReference>
<proteinExistence type="inferred from homology"/>
<dbReference type="Pfam" id="PF13416">
    <property type="entry name" value="SBP_bac_8"/>
    <property type="match status" value="1"/>
</dbReference>
<dbReference type="InterPro" id="IPR026045">
    <property type="entry name" value="Ferric-bd"/>
</dbReference>
<name>Q2RWC2_RHORT</name>
<accession>Q2RWC2</accession>
<reference evidence="5 6" key="1">
    <citation type="journal article" date="2011" name="Stand. Genomic Sci.">
        <title>Complete genome sequence of Rhodospirillum rubrum type strain (S1).</title>
        <authorList>
            <person name="Munk A.C."/>
            <person name="Copeland A."/>
            <person name="Lucas S."/>
            <person name="Lapidus A."/>
            <person name="Del Rio T.G."/>
            <person name="Barry K."/>
            <person name="Detter J.C."/>
            <person name="Hammon N."/>
            <person name="Israni S."/>
            <person name="Pitluck S."/>
            <person name="Brettin T."/>
            <person name="Bruce D."/>
            <person name="Han C."/>
            <person name="Tapia R."/>
            <person name="Gilna P."/>
            <person name="Schmutz J."/>
            <person name="Larimer F."/>
            <person name="Land M."/>
            <person name="Kyrpides N.C."/>
            <person name="Mavromatis K."/>
            <person name="Richardson P."/>
            <person name="Rohde M."/>
            <person name="Goker M."/>
            <person name="Klenk H.P."/>
            <person name="Zhang Y."/>
            <person name="Roberts G.P."/>
            <person name="Reslewic S."/>
            <person name="Schwartz D.C."/>
        </authorList>
    </citation>
    <scope>NUCLEOTIDE SEQUENCE [LARGE SCALE GENOMIC DNA]</scope>
    <source>
        <strain evidence="6">ATCC 11170 / ATH 1.1.1 / DSM 467 / LMG 4362 / NCIMB 8255 / S1</strain>
    </source>
</reference>